<dbReference type="NCBIfam" id="TIGR01733">
    <property type="entry name" value="AA-adenyl-dom"/>
    <property type="match status" value="1"/>
</dbReference>
<accession>A0ABV8EAE2</accession>
<dbReference type="PRINTS" id="PR00154">
    <property type="entry name" value="AMPBINDING"/>
</dbReference>
<dbReference type="Proteomes" id="UP001595697">
    <property type="component" value="Unassembled WGS sequence"/>
</dbReference>
<keyword evidence="6" id="KW-1185">Reference proteome</keyword>
<dbReference type="SUPFAM" id="SSF47336">
    <property type="entry name" value="ACP-like"/>
    <property type="match status" value="1"/>
</dbReference>
<dbReference type="Pfam" id="PF00668">
    <property type="entry name" value="Condensation"/>
    <property type="match status" value="1"/>
</dbReference>
<dbReference type="PROSITE" id="PS50075">
    <property type="entry name" value="CARRIER"/>
    <property type="match status" value="1"/>
</dbReference>
<dbReference type="PANTHER" id="PTHR45527">
    <property type="entry name" value="NONRIBOSOMAL PEPTIDE SYNTHETASE"/>
    <property type="match status" value="1"/>
</dbReference>
<organism evidence="5 6">
    <name type="scientific">Rhizobium lemnae</name>
    <dbReference type="NCBI Taxonomy" id="1214924"/>
    <lineage>
        <taxon>Bacteria</taxon>
        <taxon>Pseudomonadati</taxon>
        <taxon>Pseudomonadota</taxon>
        <taxon>Alphaproteobacteria</taxon>
        <taxon>Hyphomicrobiales</taxon>
        <taxon>Rhizobiaceae</taxon>
        <taxon>Rhizobium/Agrobacterium group</taxon>
        <taxon>Rhizobium</taxon>
    </lineage>
</organism>
<dbReference type="Pfam" id="PF00550">
    <property type="entry name" value="PP-binding"/>
    <property type="match status" value="1"/>
</dbReference>
<dbReference type="InterPro" id="IPR001242">
    <property type="entry name" value="Condensation_dom"/>
</dbReference>
<feature type="domain" description="Carrier" evidence="4">
    <location>
        <begin position="957"/>
        <end position="1033"/>
    </location>
</feature>
<dbReference type="InterPro" id="IPR036736">
    <property type="entry name" value="ACP-like_sf"/>
</dbReference>
<dbReference type="InterPro" id="IPR001031">
    <property type="entry name" value="Thioesterase"/>
</dbReference>
<dbReference type="InterPro" id="IPR020845">
    <property type="entry name" value="AMP-binding_CS"/>
</dbReference>
<evidence type="ECO:0000313" key="6">
    <source>
        <dbReference type="Proteomes" id="UP001595697"/>
    </source>
</evidence>
<dbReference type="Pfam" id="PF00975">
    <property type="entry name" value="Thioesterase"/>
    <property type="match status" value="1"/>
</dbReference>
<dbReference type="InterPro" id="IPR042099">
    <property type="entry name" value="ANL_N_sf"/>
</dbReference>
<evidence type="ECO:0000259" key="4">
    <source>
        <dbReference type="PROSITE" id="PS50075"/>
    </source>
</evidence>
<dbReference type="Gene3D" id="3.40.50.12780">
    <property type="entry name" value="N-terminal domain of ligase-like"/>
    <property type="match status" value="1"/>
</dbReference>
<evidence type="ECO:0000313" key="5">
    <source>
        <dbReference type="EMBL" id="MFC3968762.1"/>
    </source>
</evidence>
<dbReference type="EMBL" id="JBHSBD010000049">
    <property type="protein sequence ID" value="MFC3968762.1"/>
    <property type="molecule type" value="Genomic_DNA"/>
</dbReference>
<dbReference type="InterPro" id="IPR029058">
    <property type="entry name" value="AB_hydrolase_fold"/>
</dbReference>
<dbReference type="InterPro" id="IPR009081">
    <property type="entry name" value="PP-bd_ACP"/>
</dbReference>
<dbReference type="Gene3D" id="3.30.559.30">
    <property type="entry name" value="Nonribosomal peptide synthetase, condensation domain"/>
    <property type="match status" value="1"/>
</dbReference>
<evidence type="ECO:0000256" key="1">
    <source>
        <dbReference type="ARBA" id="ARBA00022450"/>
    </source>
</evidence>
<sequence>MSSLSAKPIGSAMPSGEHLLTEAQSGLWYVQQIDPSNPILNASQYVELAGELDIDLFRQAFAQMVEEADCLSLTFHSGVFGPSQRLDAGTRPLLEIVDLRSEANPASVAVALMQADTARPVDLGQGPVSRFTLFRLSEDRHYWYERIHHLAIDGYGIVLVTNRVGEIYSGLKSGTGTGTPFAPFTQAMDDGAAYLFDDRRRRDAEFWRNELANLPEVVSLASGRAVSEHSFRRETRHLSQDLFSALVARAERAKVTWPDLLTTLVASYCRRFASAAELVTGVPHMGRLGSKAARVPCTLMNVLPVRFENTDHMPLDEAAVVHAKRLMACRRHGRYRSEQLRRDLGLIGGQRRLFGPLINVQPFDMPPKFDGLDVSLHILGAGAVDDITFTFRGDAKTSLMMEVDSNPALYSDQDTKDHSARLIAYLENALKAERLADVVLASPDERQRYLFEVNATLHSVEDVTLVELIERTMRTHPDAPAVIFEGQTLTYAELDRRSLALASQLVEKGAGPDRLVAVALPRSLELIIALFAILRSGAAYLPLDVSHPKDRLSRILSSAQPVVILGEENSADLFDHALLPPSRWRWNAQRTDWPVATTDNLAYVIYTSGSTGEPKGVMIEHRAIVNRLEWMRQHYRFGPADRILQKTPVTFDVSVWEFFLPALCSATLVVGPPEAHRDPLAIARIIRNENITTLHFVPSMLSAFMAEPSVEGLEVSRVFCSGEELTAEQRDRFHRLIKGELHNLYGPTEAAVDVSYWEASASDTSSPLPIGWPVWNTRLYVLDDHLQPLPPGVAGHLYLGGVQLARGYLGRDDLTSDRFLPDPFTEGRRIYKTGDMAKLRADGAVVYLGRSDHQVKIRGLRIELGEIEAAIMTSGLVREAVVVAREDRPGDKRIVAYVVADPLLAIETLRESISSKVPDYMMPAGFVRLDALPVTSNGKLDRRALPAPVIDIAAGRRASSPLEQLLAILFKEILELDDEPTAESDFFSLGGDSLSAVQLCLRIRTETGTDPGLGAIFEHPAICDLAKVLEKAGSDEGLGPIIRLVRGDETLAPVFLIHPAGGIAWGYRHLAQQLGRRPVYGIQSPTLSKEAVSPEDLTSLAASYAELIRRTYTGIYHIAGWSVGGILAQAVAVELHEQGLAVGLVALLDSYPCDCWRAEPEPDETAALRALLAIAGHDPLEHPELVTKDAIIAFLKQDGSSLGGLPDAALGGVIRSVLDTNRLVRGHYHKRFDGTLTHFRAALDHKDMNLNPALWAAYCAEVETVDVACLHPQMTSAGAVQTIAPEILSRLTLLEKKGTA</sequence>
<dbReference type="InterPro" id="IPR000873">
    <property type="entry name" value="AMP-dep_synth/lig_dom"/>
</dbReference>
<dbReference type="SMART" id="SM00823">
    <property type="entry name" value="PKS_PP"/>
    <property type="match status" value="1"/>
</dbReference>
<dbReference type="RefSeq" id="WP_247259532.1">
    <property type="nucleotide sequence ID" value="NZ_JALJQZ010000003.1"/>
</dbReference>
<keyword evidence="2" id="KW-0597">Phosphoprotein</keyword>
<dbReference type="SUPFAM" id="SSF56801">
    <property type="entry name" value="Acetyl-CoA synthetase-like"/>
    <property type="match status" value="1"/>
</dbReference>
<dbReference type="PROSITE" id="PS00455">
    <property type="entry name" value="AMP_BINDING"/>
    <property type="match status" value="1"/>
</dbReference>
<dbReference type="Gene3D" id="3.30.300.30">
    <property type="match status" value="1"/>
</dbReference>
<name>A0ABV8EAE2_9HYPH</name>
<dbReference type="SUPFAM" id="SSF53474">
    <property type="entry name" value="alpha/beta-Hydrolases"/>
    <property type="match status" value="1"/>
</dbReference>
<dbReference type="CDD" id="cd17646">
    <property type="entry name" value="A_NRPS_AB3403-like"/>
    <property type="match status" value="1"/>
</dbReference>
<dbReference type="InterPro" id="IPR020459">
    <property type="entry name" value="AMP-binding"/>
</dbReference>
<dbReference type="InterPro" id="IPR025110">
    <property type="entry name" value="AMP-bd_C"/>
</dbReference>
<keyword evidence="3" id="KW-0479">Metal-binding</keyword>
<comment type="caution">
    <text evidence="5">The sequence shown here is derived from an EMBL/GenBank/DDBJ whole genome shotgun (WGS) entry which is preliminary data.</text>
</comment>
<dbReference type="Gene3D" id="3.40.50.1820">
    <property type="entry name" value="alpha/beta hydrolase"/>
    <property type="match status" value="1"/>
</dbReference>
<dbReference type="Gene3D" id="3.30.559.10">
    <property type="entry name" value="Chloramphenicol acetyltransferase-like domain"/>
    <property type="match status" value="1"/>
</dbReference>
<gene>
    <name evidence="5" type="ORF">ACFOVS_11600</name>
</gene>
<protein>
    <submittedName>
        <fullName evidence="5">Amino acid adenylation domain-containing protein</fullName>
    </submittedName>
</protein>
<reference evidence="6" key="1">
    <citation type="journal article" date="2019" name="Int. J. Syst. Evol. Microbiol.">
        <title>The Global Catalogue of Microorganisms (GCM) 10K type strain sequencing project: providing services to taxonomists for standard genome sequencing and annotation.</title>
        <authorList>
            <consortium name="The Broad Institute Genomics Platform"/>
            <consortium name="The Broad Institute Genome Sequencing Center for Infectious Disease"/>
            <person name="Wu L."/>
            <person name="Ma J."/>
        </authorList>
    </citation>
    <scope>NUCLEOTIDE SEQUENCE [LARGE SCALE GENOMIC DNA]</scope>
    <source>
        <strain evidence="6">TBRC 5781</strain>
    </source>
</reference>
<proteinExistence type="predicted"/>
<dbReference type="Pfam" id="PF13193">
    <property type="entry name" value="AMP-binding_C"/>
    <property type="match status" value="1"/>
</dbReference>
<dbReference type="Pfam" id="PF00501">
    <property type="entry name" value="AMP-binding"/>
    <property type="match status" value="1"/>
</dbReference>
<evidence type="ECO:0000256" key="2">
    <source>
        <dbReference type="ARBA" id="ARBA00022553"/>
    </source>
</evidence>
<dbReference type="InterPro" id="IPR045851">
    <property type="entry name" value="AMP-bd_C_sf"/>
</dbReference>
<dbReference type="SUPFAM" id="SSF52777">
    <property type="entry name" value="CoA-dependent acyltransferases"/>
    <property type="match status" value="2"/>
</dbReference>
<dbReference type="InterPro" id="IPR010071">
    <property type="entry name" value="AA_adenyl_dom"/>
</dbReference>
<dbReference type="PANTHER" id="PTHR45527:SF1">
    <property type="entry name" value="FATTY ACID SYNTHASE"/>
    <property type="match status" value="1"/>
</dbReference>
<dbReference type="InterPro" id="IPR023213">
    <property type="entry name" value="CAT-like_dom_sf"/>
</dbReference>
<dbReference type="InterPro" id="IPR020806">
    <property type="entry name" value="PKS_PP-bd"/>
</dbReference>
<evidence type="ECO:0000256" key="3">
    <source>
        <dbReference type="ARBA" id="ARBA00022723"/>
    </source>
</evidence>
<keyword evidence="1" id="KW-0596">Phosphopantetheine</keyword>